<dbReference type="Proteomes" id="UP000055136">
    <property type="component" value="Chromosome"/>
</dbReference>
<dbReference type="InterPro" id="IPR011017">
    <property type="entry name" value="TRASH_dom"/>
</dbReference>
<name>A0A0S2TF65_9GAMM</name>
<evidence type="ECO:0000259" key="2">
    <source>
        <dbReference type="SMART" id="SM00746"/>
    </source>
</evidence>
<dbReference type="STRING" id="1748243.Tel_11820"/>
<dbReference type="GO" id="GO:0016491">
    <property type="term" value="F:oxidoreductase activity"/>
    <property type="evidence" value="ECO:0007669"/>
    <property type="project" value="InterPro"/>
</dbReference>
<organism evidence="3 4">
    <name type="scientific">Candidatus Tenderia electrophaga</name>
    <dbReference type="NCBI Taxonomy" id="1748243"/>
    <lineage>
        <taxon>Bacteria</taxon>
        <taxon>Pseudomonadati</taxon>
        <taxon>Pseudomonadota</taxon>
        <taxon>Gammaproteobacteria</taxon>
        <taxon>Candidatus Tenderiales</taxon>
        <taxon>Candidatus Tenderiaceae</taxon>
        <taxon>Candidatus Tenderia</taxon>
    </lineage>
</organism>
<protein>
    <submittedName>
        <fullName evidence="3">Metal ion permease</fullName>
    </submittedName>
</protein>
<feature type="region of interest" description="Disordered" evidence="1">
    <location>
        <begin position="81"/>
        <end position="100"/>
    </location>
</feature>
<evidence type="ECO:0000256" key="1">
    <source>
        <dbReference type="SAM" id="MobiDB-lite"/>
    </source>
</evidence>
<dbReference type="EMBL" id="CP013099">
    <property type="protein sequence ID" value="ALP53762.1"/>
    <property type="molecule type" value="Genomic_DNA"/>
</dbReference>
<dbReference type="Gene3D" id="1.10.620.20">
    <property type="entry name" value="Ribonucleotide Reductase, subunit A"/>
    <property type="match status" value="1"/>
</dbReference>
<dbReference type="Pfam" id="PF04945">
    <property type="entry name" value="YHS"/>
    <property type="match status" value="1"/>
</dbReference>
<proteinExistence type="predicted"/>
<dbReference type="SMART" id="SM00746">
    <property type="entry name" value="TRASH"/>
    <property type="match status" value="1"/>
</dbReference>
<dbReference type="InterPro" id="IPR012348">
    <property type="entry name" value="RNR-like"/>
</dbReference>
<dbReference type="KEGG" id="tee:Tel_11820"/>
<dbReference type="SUPFAM" id="SSF47240">
    <property type="entry name" value="Ferritin-like"/>
    <property type="match status" value="1"/>
</dbReference>
<gene>
    <name evidence="3" type="ORF">Tel_11820</name>
</gene>
<sequence>MDGLLTFLIFAGLFYVMMRFGCGAHMVHGHGDHSGHGSGGGKHIDPVCGMEVEVDKGYGKMYEGTLYRFCSKSCLDKFDANPEQYPNKPPDSGEHGEDLP</sequence>
<accession>A0A0S2TF65</accession>
<evidence type="ECO:0000313" key="3">
    <source>
        <dbReference type="EMBL" id="ALP53762.1"/>
    </source>
</evidence>
<dbReference type="InterPro" id="IPR007029">
    <property type="entry name" value="YHS_dom"/>
</dbReference>
<feature type="domain" description="TRASH" evidence="2">
    <location>
        <begin position="45"/>
        <end position="82"/>
    </location>
</feature>
<dbReference type="AlphaFoldDB" id="A0A0S2TF65"/>
<keyword evidence="4" id="KW-1185">Reference proteome</keyword>
<evidence type="ECO:0000313" key="4">
    <source>
        <dbReference type="Proteomes" id="UP000055136"/>
    </source>
</evidence>
<reference evidence="3" key="1">
    <citation type="submission" date="2015-10" db="EMBL/GenBank/DDBJ databases">
        <title>Description of Candidatus Tenderia electrophaga gen. nov, sp. nov., an Uncultivated Electroautotroph from a Biocathode Enrichment.</title>
        <authorList>
            <person name="Eddie B.J."/>
            <person name="Malanoski A.P."/>
            <person name="Wang Z."/>
            <person name="Hall R.J."/>
            <person name="Oh S.D."/>
            <person name="Heiner C."/>
            <person name="Lin B."/>
            <person name="Strycharz-Glaven S.M."/>
        </authorList>
    </citation>
    <scope>NUCLEOTIDE SEQUENCE [LARGE SCALE GENOMIC DNA]</scope>
    <source>
        <strain evidence="3">NRL1</strain>
    </source>
</reference>
<dbReference type="InterPro" id="IPR009078">
    <property type="entry name" value="Ferritin-like_SF"/>
</dbReference>
<feature type="compositionally biased region" description="Basic and acidic residues" evidence="1">
    <location>
        <begin position="91"/>
        <end position="100"/>
    </location>
</feature>